<dbReference type="Proteomes" id="UP000822184">
    <property type="component" value="Unassembled WGS sequence"/>
</dbReference>
<dbReference type="GO" id="GO:0009253">
    <property type="term" value="P:peptidoglycan catabolic process"/>
    <property type="evidence" value="ECO:0007669"/>
    <property type="project" value="InterPro"/>
</dbReference>
<accession>A0AAE5EY56</accession>
<dbReference type="EMBL" id="JABTDW010000001">
    <property type="protein sequence ID" value="NSB17424.1"/>
    <property type="molecule type" value="Genomic_DNA"/>
</dbReference>
<keyword evidence="2" id="KW-0378">Hydrolase</keyword>
<sequence length="255" mass="28470">MKIGLRAGHSDNCEGAVGIVNEHDQMKKYYQAVKSVFEQYGHTVIDCNSNASSENGELSEGANIANSNGVDFFASLHMNCFNGQGHGTEVLVSSQASGAYPYAQRLVQNFSELGFSDRGVKFVRDYEMNHVSAPNIISEICFCDSQTDIDIYNQYSWDKLAHVFCNAIDENIPKDVSGATKNSNNKGYVVTTYLPHSSSTYDGVDINYVLDYFKDVKCYVRGNAKGCWIETQYLDMDKCNELKSTLGSWFYSIEE</sequence>
<feature type="domain" description="MurNAc-LAA" evidence="1">
    <location>
        <begin position="62"/>
        <end position="169"/>
    </location>
</feature>
<dbReference type="Pfam" id="PF01520">
    <property type="entry name" value="Amidase_3"/>
    <property type="match status" value="1"/>
</dbReference>
<dbReference type="RefSeq" id="WP_077855471.1">
    <property type="nucleotide sequence ID" value="NZ_JABTDW010000001.1"/>
</dbReference>
<evidence type="ECO:0000313" key="3">
    <source>
        <dbReference type="Proteomes" id="UP000822184"/>
    </source>
</evidence>
<evidence type="ECO:0000313" key="2">
    <source>
        <dbReference type="EMBL" id="NSB17424.1"/>
    </source>
</evidence>
<protein>
    <submittedName>
        <fullName evidence="2">N-acetylmuramoyl-L-alanine amidase</fullName>
        <ecNumber evidence="2">3.5.1.28</ecNumber>
    </submittedName>
</protein>
<reference evidence="2" key="1">
    <citation type="submission" date="2020-06" db="EMBL/GenBank/DDBJ databases">
        <title>Genomic insights into acetone-butanol-ethanol (ABE) fermentation by sequencing solventogenic clostridia strains.</title>
        <authorList>
            <person name="Brown S."/>
        </authorList>
    </citation>
    <scope>NUCLEOTIDE SEQUENCE</scope>
    <source>
        <strain evidence="2">DJ123</strain>
    </source>
</reference>
<gene>
    <name evidence="2" type="ORF">BCD95_005683</name>
</gene>
<dbReference type="CDD" id="cd02696">
    <property type="entry name" value="MurNAc-LAA"/>
    <property type="match status" value="1"/>
</dbReference>
<dbReference type="SMART" id="SM00646">
    <property type="entry name" value="Ami_3"/>
    <property type="match status" value="1"/>
</dbReference>
<dbReference type="Gene3D" id="3.40.630.40">
    <property type="entry name" value="Zn-dependent exopeptidases"/>
    <property type="match status" value="1"/>
</dbReference>
<dbReference type="InterPro" id="IPR002508">
    <property type="entry name" value="MurNAc-LAA_cat"/>
</dbReference>
<organism evidence="2 3">
    <name type="scientific">Clostridium beijerinckii</name>
    <name type="common">Clostridium MP</name>
    <dbReference type="NCBI Taxonomy" id="1520"/>
    <lineage>
        <taxon>Bacteria</taxon>
        <taxon>Bacillati</taxon>
        <taxon>Bacillota</taxon>
        <taxon>Clostridia</taxon>
        <taxon>Eubacteriales</taxon>
        <taxon>Clostridiaceae</taxon>
        <taxon>Clostridium</taxon>
    </lineage>
</organism>
<dbReference type="GO" id="GO:0008745">
    <property type="term" value="F:N-acetylmuramoyl-L-alanine amidase activity"/>
    <property type="evidence" value="ECO:0007669"/>
    <property type="project" value="UniProtKB-EC"/>
</dbReference>
<comment type="caution">
    <text evidence="2">The sequence shown here is derived from an EMBL/GenBank/DDBJ whole genome shotgun (WGS) entry which is preliminary data.</text>
</comment>
<dbReference type="SUPFAM" id="SSF53187">
    <property type="entry name" value="Zn-dependent exopeptidases"/>
    <property type="match status" value="1"/>
</dbReference>
<name>A0AAE5EY56_CLOBE</name>
<proteinExistence type="predicted"/>
<dbReference type="EC" id="3.5.1.28" evidence="2"/>
<dbReference type="AlphaFoldDB" id="A0AAE5EY56"/>
<evidence type="ECO:0000259" key="1">
    <source>
        <dbReference type="SMART" id="SM00646"/>
    </source>
</evidence>